<name>A0A5N3XVM3_MUNRE</name>
<feature type="compositionally biased region" description="Basic and acidic residues" evidence="2">
    <location>
        <begin position="134"/>
        <end position="152"/>
    </location>
</feature>
<organism evidence="3 4">
    <name type="scientific">Muntiacus reevesi</name>
    <name type="common">Reeves' muntjac</name>
    <name type="synonym">Cervus reevesi</name>
    <dbReference type="NCBI Taxonomy" id="9886"/>
    <lineage>
        <taxon>Eukaryota</taxon>
        <taxon>Metazoa</taxon>
        <taxon>Chordata</taxon>
        <taxon>Craniata</taxon>
        <taxon>Vertebrata</taxon>
        <taxon>Euteleostomi</taxon>
        <taxon>Mammalia</taxon>
        <taxon>Eutheria</taxon>
        <taxon>Laurasiatheria</taxon>
        <taxon>Artiodactyla</taxon>
        <taxon>Ruminantia</taxon>
        <taxon>Pecora</taxon>
        <taxon>Cervidae</taxon>
        <taxon>Muntiacinae</taxon>
        <taxon>Muntiacus</taxon>
    </lineage>
</organism>
<proteinExistence type="inferred from homology"/>
<feature type="compositionally biased region" description="Polar residues" evidence="2">
    <location>
        <begin position="157"/>
        <end position="171"/>
    </location>
</feature>
<dbReference type="Proteomes" id="UP000326062">
    <property type="component" value="Chromosome 5"/>
</dbReference>
<feature type="compositionally biased region" description="Basic and acidic residues" evidence="2">
    <location>
        <begin position="292"/>
        <end position="322"/>
    </location>
</feature>
<feature type="non-terminal residue" evidence="3">
    <location>
        <position position="382"/>
    </location>
</feature>
<sequence>MAFFKSFQQNLPSVSSLVDTISNAVEDLTAAVGEVSYAFTDSVAEQVTSMINGFRPEEESSAAPEAADTCKQESSTIPEVSQNSKCQKAPFSLENRANRISSYNTSVSQKQDQGMNEGGGVKHNNRQQMPSQYREADSALKDDSSLKGRVSDGRVSVSRQNASAGSSWQELESTDKCKKNGFEISSDGKRDLKEVRYQEMKENYLKKAETHIKSKGYKGNNYSGNECSPKDILESSRHMIQKSIKKEDLYPAASTNSKEQCQGKIKEQINPTKYYKGKGDIKTKKIEAISAKKETAKSKDEKYFKIIPEKDNSYMDKDEHGSSSESEDEALGKYHEALSRTHNSRLPLADSRQKSYTWETRQKYSPLSAEYDGYSSEASIDE</sequence>
<feature type="region of interest" description="Disordered" evidence="2">
    <location>
        <begin position="246"/>
        <end position="265"/>
    </location>
</feature>
<comment type="similarity">
    <text evidence="1">Belongs to the synaptotagmin family.</text>
</comment>
<comment type="caution">
    <text evidence="3">The sequence shown here is derived from an EMBL/GenBank/DDBJ whole genome shotgun (WGS) entry which is preliminary data.</text>
</comment>
<accession>A0A5N3XVM3</accession>
<dbReference type="GO" id="GO:0005543">
    <property type="term" value="F:phospholipid binding"/>
    <property type="evidence" value="ECO:0007669"/>
    <property type="project" value="TreeGrafter"/>
</dbReference>
<feature type="region of interest" description="Disordered" evidence="2">
    <location>
        <begin position="57"/>
        <end position="87"/>
    </location>
</feature>
<feature type="region of interest" description="Disordered" evidence="2">
    <location>
        <begin position="292"/>
        <end position="362"/>
    </location>
</feature>
<evidence type="ECO:0000256" key="2">
    <source>
        <dbReference type="SAM" id="MobiDB-lite"/>
    </source>
</evidence>
<dbReference type="InterPro" id="IPR043541">
    <property type="entry name" value="SYT14/14L/16"/>
</dbReference>
<evidence type="ECO:0000256" key="1">
    <source>
        <dbReference type="ARBA" id="ARBA00006996"/>
    </source>
</evidence>
<dbReference type="PANTHER" id="PTHR46129:SF3">
    <property type="entry name" value="SYNAPTOTAGMIN-14-RELATED"/>
    <property type="match status" value="1"/>
</dbReference>
<feature type="region of interest" description="Disordered" evidence="2">
    <location>
        <begin position="102"/>
        <end position="172"/>
    </location>
</feature>
<keyword evidence="4" id="KW-1185">Reference proteome</keyword>
<evidence type="ECO:0000313" key="4">
    <source>
        <dbReference type="Proteomes" id="UP000326062"/>
    </source>
</evidence>
<evidence type="ECO:0008006" key="5">
    <source>
        <dbReference type="Google" id="ProtNLM"/>
    </source>
</evidence>
<feature type="compositionally biased region" description="Polar residues" evidence="2">
    <location>
        <begin position="72"/>
        <end position="86"/>
    </location>
</feature>
<gene>
    <name evidence="3" type="ORF">FD755_011640</name>
</gene>
<dbReference type="AlphaFoldDB" id="A0A5N3XVM3"/>
<evidence type="ECO:0000313" key="3">
    <source>
        <dbReference type="EMBL" id="KAB0377196.1"/>
    </source>
</evidence>
<protein>
    <recommendedName>
        <fullName evidence="5">Synaptotagmin-14</fullName>
    </recommendedName>
</protein>
<dbReference type="PANTHER" id="PTHR46129">
    <property type="entry name" value="SYNAPTOTAGMIN 14, ISOFORM D"/>
    <property type="match status" value="1"/>
</dbReference>
<dbReference type="EMBL" id="VCEB01000005">
    <property type="protein sequence ID" value="KAB0377196.1"/>
    <property type="molecule type" value="Genomic_DNA"/>
</dbReference>
<reference evidence="3 4" key="1">
    <citation type="submission" date="2019-06" db="EMBL/GenBank/DDBJ databases">
        <title>Discovery of a novel chromosome fission-fusion reversal in muntjac.</title>
        <authorList>
            <person name="Mudd A.B."/>
            <person name="Bredeson J.V."/>
            <person name="Baum R."/>
            <person name="Hockemeyer D."/>
            <person name="Rokhsar D.S."/>
        </authorList>
    </citation>
    <scope>NUCLEOTIDE SEQUENCE [LARGE SCALE GENOMIC DNA]</scope>
    <source>
        <strain evidence="3">UCam_UCB_Mr</strain>
        <tissue evidence="3">Fibroblast cell line</tissue>
    </source>
</reference>
<feature type="compositionally biased region" description="Polar residues" evidence="2">
    <location>
        <begin position="102"/>
        <end position="114"/>
    </location>
</feature>
<feature type="compositionally biased region" description="Basic and acidic residues" evidence="2">
    <location>
        <begin position="330"/>
        <end position="339"/>
    </location>
</feature>